<dbReference type="SUPFAM" id="SSF51556">
    <property type="entry name" value="Metallo-dependent hydrolases"/>
    <property type="match status" value="1"/>
</dbReference>
<dbReference type="Pfam" id="PF01979">
    <property type="entry name" value="Amidohydro_1"/>
    <property type="match status" value="1"/>
</dbReference>
<dbReference type="AlphaFoldDB" id="A0A9X3IR91"/>
<dbReference type="FunFam" id="3.20.20.140:FF:000022">
    <property type="entry name" value="Guanine deaminase"/>
    <property type="match status" value="1"/>
</dbReference>
<feature type="domain" description="Amidohydrolase-related" evidence="9">
    <location>
        <begin position="67"/>
        <end position="426"/>
    </location>
</feature>
<dbReference type="RefSeq" id="WP_283172199.1">
    <property type="nucleotide sequence ID" value="NZ_JAPNOA010000007.1"/>
</dbReference>
<comment type="function">
    <text evidence="8">Catalyzes the hydrolytic deamination of guanine, producing xanthine and ammonia.</text>
</comment>
<dbReference type="InterPro" id="IPR032466">
    <property type="entry name" value="Metal_Hydrolase"/>
</dbReference>
<dbReference type="GO" id="GO:0005829">
    <property type="term" value="C:cytosol"/>
    <property type="evidence" value="ECO:0007669"/>
    <property type="project" value="TreeGrafter"/>
</dbReference>
<dbReference type="InterPro" id="IPR006680">
    <property type="entry name" value="Amidohydro-rel"/>
</dbReference>
<evidence type="ECO:0000259" key="9">
    <source>
        <dbReference type="Pfam" id="PF01979"/>
    </source>
</evidence>
<dbReference type="EMBL" id="JAPNOA010000007">
    <property type="protein sequence ID" value="MCY0963980.1"/>
    <property type="molecule type" value="Genomic_DNA"/>
</dbReference>
<comment type="caution">
    <text evidence="10">The sequence shown here is derived from an EMBL/GenBank/DDBJ whole genome shotgun (WGS) entry which is preliminary data.</text>
</comment>
<reference evidence="10" key="1">
    <citation type="submission" date="2022-11" db="EMBL/GenBank/DDBJ databases">
        <title>Parathalassolutuus dongxingensis gen. nov., sp. nov., a novel member of family Oceanospirillaceae isolated from a coastal shrimp pond in Guangxi, China.</title>
        <authorList>
            <person name="Chen H."/>
        </authorList>
    </citation>
    <scope>NUCLEOTIDE SEQUENCE</scope>
    <source>
        <strain evidence="10">G-43</strain>
    </source>
</reference>
<dbReference type="Gene3D" id="3.20.20.140">
    <property type="entry name" value="Metal-dependent hydrolases"/>
    <property type="match status" value="1"/>
</dbReference>
<keyword evidence="4 8" id="KW-0479">Metal-binding</keyword>
<dbReference type="InterPro" id="IPR011059">
    <property type="entry name" value="Metal-dep_hydrolase_composite"/>
</dbReference>
<dbReference type="NCBIfam" id="NF006679">
    <property type="entry name" value="PRK09228.1"/>
    <property type="match status" value="1"/>
</dbReference>
<keyword evidence="11" id="KW-1185">Reference proteome</keyword>
<evidence type="ECO:0000256" key="1">
    <source>
        <dbReference type="ARBA" id="ARBA00004984"/>
    </source>
</evidence>
<dbReference type="EC" id="3.5.4.3" evidence="3 7"/>
<proteinExistence type="inferred from homology"/>
<accession>A0A9X3IR91</accession>
<evidence type="ECO:0000256" key="8">
    <source>
        <dbReference type="RuleBase" id="RU366009"/>
    </source>
</evidence>
<comment type="pathway">
    <text evidence="1 8">Purine metabolism; guanine degradation; xanthine from guanine: step 1/1.</text>
</comment>
<dbReference type="Gene3D" id="2.30.40.10">
    <property type="entry name" value="Urease, subunit C, domain 1"/>
    <property type="match status" value="1"/>
</dbReference>
<evidence type="ECO:0000256" key="7">
    <source>
        <dbReference type="NCBIfam" id="TIGR02967"/>
    </source>
</evidence>
<dbReference type="GO" id="GO:0006147">
    <property type="term" value="P:guanine catabolic process"/>
    <property type="evidence" value="ECO:0007669"/>
    <property type="project" value="UniProtKB-UniRule"/>
</dbReference>
<comment type="similarity">
    <text evidence="2 8">Belongs to the metallo-dependent hydrolases superfamily. ATZ/TRZ family.</text>
</comment>
<dbReference type="Proteomes" id="UP001150830">
    <property type="component" value="Unassembled WGS sequence"/>
</dbReference>
<dbReference type="PANTHER" id="PTHR11271">
    <property type="entry name" value="GUANINE DEAMINASE"/>
    <property type="match status" value="1"/>
</dbReference>
<organism evidence="10 11">
    <name type="scientific">Parathalassolituus penaei</name>
    <dbReference type="NCBI Taxonomy" id="2997323"/>
    <lineage>
        <taxon>Bacteria</taxon>
        <taxon>Pseudomonadati</taxon>
        <taxon>Pseudomonadota</taxon>
        <taxon>Gammaproteobacteria</taxon>
        <taxon>Oceanospirillales</taxon>
        <taxon>Oceanospirillaceae</taxon>
        <taxon>Parathalassolituus</taxon>
    </lineage>
</organism>
<dbReference type="GO" id="GO:0008270">
    <property type="term" value="F:zinc ion binding"/>
    <property type="evidence" value="ECO:0007669"/>
    <property type="project" value="UniProtKB-UniRule"/>
</dbReference>
<evidence type="ECO:0000313" key="11">
    <source>
        <dbReference type="Proteomes" id="UP001150830"/>
    </source>
</evidence>
<evidence type="ECO:0000256" key="4">
    <source>
        <dbReference type="ARBA" id="ARBA00022723"/>
    </source>
</evidence>
<dbReference type="InterPro" id="IPR051607">
    <property type="entry name" value="Metallo-dep_hydrolases"/>
</dbReference>
<protein>
    <recommendedName>
        <fullName evidence="3 7">Guanine deaminase</fullName>
        <shortName evidence="8">Guanase</shortName>
        <ecNumber evidence="3 7">3.5.4.3</ecNumber>
    </recommendedName>
    <alternativeName>
        <fullName evidence="8">Guanine aminohydrolase</fullName>
    </alternativeName>
</protein>
<evidence type="ECO:0000313" key="10">
    <source>
        <dbReference type="EMBL" id="MCY0963980.1"/>
    </source>
</evidence>
<evidence type="ECO:0000256" key="6">
    <source>
        <dbReference type="ARBA" id="ARBA00022833"/>
    </source>
</evidence>
<evidence type="ECO:0000256" key="3">
    <source>
        <dbReference type="ARBA" id="ARBA00012781"/>
    </source>
</evidence>
<dbReference type="NCBIfam" id="TIGR02967">
    <property type="entry name" value="guan_deamin"/>
    <property type="match status" value="1"/>
</dbReference>
<comment type="cofactor">
    <cofactor evidence="8">
        <name>Zn(2+)</name>
        <dbReference type="ChEBI" id="CHEBI:29105"/>
    </cofactor>
    <text evidence="8">Binds 1 zinc ion per subunit.</text>
</comment>
<sequence>MPSVFRGSLLFFTSDPKDDGEQAVHHIEDGLLLVDDNGLISAVGAYADLMDTLPAGVNITDYSGKLLMPGFVDCHVHYPQTEMIAAYGTQLLDWLQTHTFPVESQFSDFDYGVGIAERFCTELLRNGTTTALVFGTVHPQSVEAFFSVAQRRNLRMIAGKVMMDRHAPATVLDTAETSYQESKALIEKWHGVDRLLYAVTPRFAPTSTPQQLQRAGQLLAEHPDVYLHTHLSENLDEIAWVSALFPDCRDYLDVYEQAGLLGKRSVFAHGIHLCDRECERMAASDSVIAHCPSSNLFLGSGLFNLKRMDDYGIRVGVGSDVGGGSSFSTFDTLADAYKIQQLQGVNLDPYRALYLATLGGARALSLDGRIGSFKPGLEADFIVIDPNATDFLAFRTQHCNSLKELLFVLNTLGDDRLIAATYILGELAHSRAQPPLSTGE</sequence>
<keyword evidence="5 8" id="KW-0378">Hydrolase</keyword>
<dbReference type="SUPFAM" id="SSF51338">
    <property type="entry name" value="Composite domain of metallo-dependent hydrolases"/>
    <property type="match status" value="1"/>
</dbReference>
<keyword evidence="6 8" id="KW-0862">Zinc</keyword>
<gene>
    <name evidence="10" type="primary">guaD</name>
    <name evidence="10" type="ORF">OUO13_02155</name>
</gene>
<dbReference type="GO" id="GO:0008892">
    <property type="term" value="F:guanine deaminase activity"/>
    <property type="evidence" value="ECO:0007669"/>
    <property type="project" value="UniProtKB-UniRule"/>
</dbReference>
<evidence type="ECO:0000256" key="2">
    <source>
        <dbReference type="ARBA" id="ARBA00006745"/>
    </source>
</evidence>
<evidence type="ECO:0000256" key="5">
    <source>
        <dbReference type="ARBA" id="ARBA00022801"/>
    </source>
</evidence>
<dbReference type="PANTHER" id="PTHR11271:SF6">
    <property type="entry name" value="GUANINE DEAMINASE"/>
    <property type="match status" value="1"/>
</dbReference>
<name>A0A9X3IR91_9GAMM</name>
<dbReference type="InterPro" id="IPR014311">
    <property type="entry name" value="Guanine_deaminase"/>
</dbReference>
<comment type="catalytic activity">
    <reaction evidence="8">
        <text>guanine + H2O + H(+) = xanthine + NH4(+)</text>
        <dbReference type="Rhea" id="RHEA:14665"/>
        <dbReference type="ChEBI" id="CHEBI:15377"/>
        <dbReference type="ChEBI" id="CHEBI:15378"/>
        <dbReference type="ChEBI" id="CHEBI:16235"/>
        <dbReference type="ChEBI" id="CHEBI:17712"/>
        <dbReference type="ChEBI" id="CHEBI:28938"/>
        <dbReference type="EC" id="3.5.4.3"/>
    </reaction>
</comment>